<evidence type="ECO:0000256" key="2">
    <source>
        <dbReference type="ARBA" id="ARBA00022884"/>
    </source>
</evidence>
<feature type="compositionally biased region" description="Basic and acidic residues" evidence="5">
    <location>
        <begin position="169"/>
        <end position="232"/>
    </location>
</feature>
<dbReference type="Pfam" id="PF00076">
    <property type="entry name" value="RRM_1"/>
    <property type="match status" value="1"/>
</dbReference>
<accession>A0A9Q1JYT9</accession>
<feature type="domain" description="RRM" evidence="6">
    <location>
        <begin position="417"/>
        <end position="500"/>
    </location>
</feature>
<evidence type="ECO:0000256" key="5">
    <source>
        <dbReference type="SAM" id="MobiDB-lite"/>
    </source>
</evidence>
<keyword evidence="3" id="KW-0508">mRNA splicing</keyword>
<reference evidence="7" key="1">
    <citation type="submission" date="2022-04" db="EMBL/GenBank/DDBJ databases">
        <title>Carnegiea gigantea Genome sequencing and assembly v2.</title>
        <authorList>
            <person name="Copetti D."/>
            <person name="Sanderson M.J."/>
            <person name="Burquez A."/>
            <person name="Wojciechowski M.F."/>
        </authorList>
    </citation>
    <scope>NUCLEOTIDE SEQUENCE</scope>
    <source>
        <strain evidence="7">SGP5-SGP5p</strain>
        <tissue evidence="7">Aerial part</tissue>
    </source>
</reference>
<feature type="compositionally biased region" description="Basic and acidic residues" evidence="5">
    <location>
        <begin position="894"/>
        <end position="914"/>
    </location>
</feature>
<dbReference type="Gene3D" id="3.30.70.330">
    <property type="match status" value="4"/>
</dbReference>
<evidence type="ECO:0000313" key="8">
    <source>
        <dbReference type="Proteomes" id="UP001153076"/>
    </source>
</evidence>
<feature type="compositionally biased region" description="Polar residues" evidence="5">
    <location>
        <begin position="251"/>
        <end position="261"/>
    </location>
</feature>
<keyword evidence="8" id="KW-1185">Reference proteome</keyword>
<dbReference type="AlphaFoldDB" id="A0A9Q1JYT9"/>
<dbReference type="FunFam" id="3.30.70.330:FF:000879">
    <property type="entry name" value="Splicing factor U2af large subunit A"/>
    <property type="match status" value="1"/>
</dbReference>
<proteinExistence type="predicted"/>
<feature type="compositionally biased region" description="Basic and acidic residues" evidence="5">
    <location>
        <begin position="239"/>
        <end position="249"/>
    </location>
</feature>
<feature type="region of interest" description="Disordered" evidence="5">
    <location>
        <begin position="839"/>
        <end position="930"/>
    </location>
</feature>
<dbReference type="SMART" id="SM00360">
    <property type="entry name" value="RRM"/>
    <property type="match status" value="2"/>
</dbReference>
<dbReference type="GO" id="GO:0006397">
    <property type="term" value="P:mRNA processing"/>
    <property type="evidence" value="ECO:0007669"/>
    <property type="project" value="UniProtKB-KW"/>
</dbReference>
<dbReference type="PROSITE" id="PS50102">
    <property type="entry name" value="RRM"/>
    <property type="match status" value="2"/>
</dbReference>
<dbReference type="PANTHER" id="PTHR23139">
    <property type="entry name" value="RNA-BINDING PROTEIN"/>
    <property type="match status" value="1"/>
</dbReference>
<dbReference type="Proteomes" id="UP001153076">
    <property type="component" value="Unassembled WGS sequence"/>
</dbReference>
<dbReference type="InterPro" id="IPR000504">
    <property type="entry name" value="RRM_dom"/>
</dbReference>
<dbReference type="GO" id="GO:0008380">
    <property type="term" value="P:RNA splicing"/>
    <property type="evidence" value="ECO:0007669"/>
    <property type="project" value="UniProtKB-KW"/>
</dbReference>
<sequence length="1014" mass="112556">MSGTTRRKLKSEITRENYVDDADDGTAARTRPLSYDEIMLKRESKKKLDNFKEKALELESSRHEETVRNSDHHRRDANSISMKSSRDYAREAGSRKKEEKTARVEDTHGKRKIKGSRDVENRSTDKHEKGKKNSAELLKNDSRGHGRNKLDEHSRDDPKHGHEKRHHRDSVVHDRHIERSKAPERESKRKDRGGNDEKYSTRDPVKKHDSGRRHTEISERKEPSYSHHDQTKSKRRRSQSLERVADKGRSRSSSPKTQKNLSSHGHDHDDPSSHPQRDRSRYHSDFDRKKMSSNGSGTHHRRHGGSSSGLGGYSPRKRKTEAAVKTPSPPVRSPERKSAGWDLPPSGGDGNLSGSVASAPQLLPQTVSSKMIELAGAVSVASNMGKSLPAMLSNNLSAFKETSIDSIQLTQATRPMRRLYIDNIPGSTSEKDITEYFNNFLLSFGANHIRGTRPCISCMIHKEKGQALVEFLTPEDASAALSFDGKSLFGSIVKVRRPKDFIEAALEMIACSSTFILNQILSGLWCMIVKSGAVPCGFDMSFSGPSEKSKARADVISDIVKDSPHKLMSGVANLLEQHSVYLLIVLMHVKFMPMQIFIGGIAEGISSEMIMEIVSAFGPLKAFHYKVNEDLNQPCAFFEYADQSITLKACAGLNGMRLGGRVLTVAQAVPHTSSEVVCLFTDEIDALQEDSGRMPFYGIPDHVKPLLESPTQVLKLNNVLDQRTIELLSQTDLEEIMEDVRLECSRFGSVVSINVVKTGNIQTAISETKEVTNDTMLKSGEEQDPEIHHLDLKSMEGYLNHDRAESGVEQSSKIEADRVKEGGCHDSCPATATIDVEAAGTSSAENIKESDKIVPKNCDDGTANHPEEVATTDSSTVEVLEDKRTEDSGEEGEEGHAKESDLGPSEKMDTDKSGNGEIPSVEEEFEKTHHKLRKEVPVASESATPNLGATENVVKNENVWDTGTVFEVGCVLVEFRRPEASCMAAHCLQGRVFDDRVVTVEYVPLDAYRARFPK</sequence>
<evidence type="ECO:0000256" key="3">
    <source>
        <dbReference type="ARBA" id="ARBA00023187"/>
    </source>
</evidence>
<feature type="compositionally biased region" description="Basic and acidic residues" evidence="5">
    <location>
        <begin position="84"/>
        <end position="108"/>
    </location>
</feature>
<feature type="compositionally biased region" description="Basic and acidic residues" evidence="5">
    <location>
        <begin position="264"/>
        <end position="290"/>
    </location>
</feature>
<evidence type="ECO:0000313" key="7">
    <source>
        <dbReference type="EMBL" id="KAJ8433353.1"/>
    </source>
</evidence>
<feature type="region of interest" description="Disordered" evidence="5">
    <location>
        <begin position="58"/>
        <end position="357"/>
    </location>
</feature>
<gene>
    <name evidence="7" type="ORF">Cgig2_020433</name>
</gene>
<evidence type="ECO:0000259" key="6">
    <source>
        <dbReference type="PROSITE" id="PS50102"/>
    </source>
</evidence>
<organism evidence="7 8">
    <name type="scientific">Carnegiea gigantea</name>
    <dbReference type="NCBI Taxonomy" id="171969"/>
    <lineage>
        <taxon>Eukaryota</taxon>
        <taxon>Viridiplantae</taxon>
        <taxon>Streptophyta</taxon>
        <taxon>Embryophyta</taxon>
        <taxon>Tracheophyta</taxon>
        <taxon>Spermatophyta</taxon>
        <taxon>Magnoliopsida</taxon>
        <taxon>eudicotyledons</taxon>
        <taxon>Gunneridae</taxon>
        <taxon>Pentapetalae</taxon>
        <taxon>Caryophyllales</taxon>
        <taxon>Cactineae</taxon>
        <taxon>Cactaceae</taxon>
        <taxon>Cactoideae</taxon>
        <taxon>Echinocereeae</taxon>
        <taxon>Carnegiea</taxon>
    </lineage>
</organism>
<dbReference type="OrthoDB" id="10266058at2759"/>
<protein>
    <recommendedName>
        <fullName evidence="6">RRM domain-containing protein</fullName>
    </recommendedName>
</protein>
<evidence type="ECO:0000256" key="1">
    <source>
        <dbReference type="ARBA" id="ARBA00022664"/>
    </source>
</evidence>
<feature type="compositionally biased region" description="Basic and acidic residues" evidence="5">
    <location>
        <begin position="115"/>
        <end position="160"/>
    </location>
</feature>
<comment type="caution">
    <text evidence="7">The sequence shown here is derived from an EMBL/GenBank/DDBJ whole genome shotgun (WGS) entry which is preliminary data.</text>
</comment>
<evidence type="ECO:0000256" key="4">
    <source>
        <dbReference type="PROSITE-ProRule" id="PRU00176"/>
    </source>
</evidence>
<dbReference type="GO" id="GO:0003723">
    <property type="term" value="F:RNA binding"/>
    <property type="evidence" value="ECO:0007669"/>
    <property type="project" value="UniProtKB-UniRule"/>
</dbReference>
<name>A0A9Q1JYT9_9CARY</name>
<dbReference type="InterPro" id="IPR035979">
    <property type="entry name" value="RBD_domain_sf"/>
</dbReference>
<feature type="compositionally biased region" description="Basic and acidic residues" evidence="5">
    <location>
        <begin position="846"/>
        <end position="859"/>
    </location>
</feature>
<dbReference type="SUPFAM" id="SSF54928">
    <property type="entry name" value="RNA-binding domain, RBD"/>
    <property type="match status" value="3"/>
</dbReference>
<dbReference type="EMBL" id="JAKOGI010000546">
    <property type="protein sequence ID" value="KAJ8433353.1"/>
    <property type="molecule type" value="Genomic_DNA"/>
</dbReference>
<keyword evidence="1" id="KW-0507">mRNA processing</keyword>
<dbReference type="InterPro" id="IPR012677">
    <property type="entry name" value="Nucleotide-bd_a/b_plait_sf"/>
</dbReference>
<feature type="domain" description="RRM" evidence="6">
    <location>
        <begin position="594"/>
        <end position="670"/>
    </location>
</feature>
<keyword evidence="2 4" id="KW-0694">RNA-binding</keyword>
<feature type="compositionally biased region" description="Basic and acidic residues" evidence="5">
    <location>
        <begin position="58"/>
        <end position="77"/>
    </location>
</feature>